<reference evidence="4 5" key="1">
    <citation type="submission" date="2020-08" db="EMBL/GenBank/DDBJ databases">
        <title>Bridging the membrane lipid divide: bacteria of the FCB group superphylum have the potential to synthesize archaeal ether lipids.</title>
        <authorList>
            <person name="Villanueva L."/>
            <person name="Von Meijenfeldt F.A.B."/>
            <person name="Westbye A.B."/>
            <person name="Yadav S."/>
            <person name="Hopmans E.C."/>
            <person name="Dutilh B.E."/>
            <person name="Sinninghe Damste J.S."/>
        </authorList>
    </citation>
    <scope>NUCLEOTIDE SEQUENCE [LARGE SCALE GENOMIC DNA]</scope>
    <source>
        <strain evidence="4">NIOZ-UU47</strain>
    </source>
</reference>
<accession>A0A8J6NDW8</accession>
<comment type="caution">
    <text evidence="4">The sequence shown here is derived from an EMBL/GenBank/DDBJ whole genome shotgun (WGS) entry which is preliminary data.</text>
</comment>
<dbReference type="PANTHER" id="PTHR30328">
    <property type="entry name" value="TRANSCRIPTIONAL REPRESSOR"/>
    <property type="match status" value="1"/>
</dbReference>
<dbReference type="GO" id="GO:0003677">
    <property type="term" value="F:DNA binding"/>
    <property type="evidence" value="ECO:0007669"/>
    <property type="project" value="UniProtKB-UniRule"/>
</dbReference>
<feature type="DNA-binding region" description="H-T-H motif" evidence="2">
    <location>
        <begin position="39"/>
        <end position="58"/>
    </location>
</feature>
<dbReference type="InterPro" id="IPR036271">
    <property type="entry name" value="Tet_transcr_reg_TetR-rel_C_sf"/>
</dbReference>
<dbReference type="InterPro" id="IPR001647">
    <property type="entry name" value="HTH_TetR"/>
</dbReference>
<proteinExistence type="predicted"/>
<dbReference type="InterPro" id="IPR009057">
    <property type="entry name" value="Homeodomain-like_sf"/>
</dbReference>
<dbReference type="EMBL" id="JACNJZ010000071">
    <property type="protein sequence ID" value="MBC8317124.1"/>
    <property type="molecule type" value="Genomic_DNA"/>
</dbReference>
<dbReference type="PROSITE" id="PS01081">
    <property type="entry name" value="HTH_TETR_1"/>
    <property type="match status" value="1"/>
</dbReference>
<evidence type="ECO:0000256" key="1">
    <source>
        <dbReference type="ARBA" id="ARBA00023125"/>
    </source>
</evidence>
<sequence>MFGQIMVSKTFINLAEDKKKAVLQSAVREFARLGYQKASLNTIVRDASISKGSLYQYFQNKEALFHYIFEQFVFLVKRSVQGGGDVSSLHFFSKVRQVFWAGIHFVDYYPEYFQMYLKVLFEADVPGRENLLARVHLFSSEYFGPLCDEAREKGEIRDDIPAETVIFMIDALISSLLQGYALSYLDSGLELKRMDKKDISSQVDKVLLVLEKGLVKT</sequence>
<dbReference type="AlphaFoldDB" id="A0A8J6NDW8"/>
<dbReference type="SUPFAM" id="SSF46689">
    <property type="entry name" value="Homeodomain-like"/>
    <property type="match status" value="1"/>
</dbReference>
<evidence type="ECO:0000313" key="4">
    <source>
        <dbReference type="EMBL" id="MBC8317124.1"/>
    </source>
</evidence>
<evidence type="ECO:0000313" key="5">
    <source>
        <dbReference type="Proteomes" id="UP000614424"/>
    </source>
</evidence>
<keyword evidence="1 2" id="KW-0238">DNA-binding</keyword>
<dbReference type="Pfam" id="PF00440">
    <property type="entry name" value="TetR_N"/>
    <property type="match status" value="1"/>
</dbReference>
<dbReference type="Gene3D" id="1.10.357.10">
    <property type="entry name" value="Tetracycline Repressor, domain 2"/>
    <property type="match status" value="1"/>
</dbReference>
<evidence type="ECO:0000256" key="2">
    <source>
        <dbReference type="PROSITE-ProRule" id="PRU00335"/>
    </source>
</evidence>
<dbReference type="Proteomes" id="UP000614424">
    <property type="component" value="Unassembled WGS sequence"/>
</dbReference>
<dbReference type="InterPro" id="IPR050109">
    <property type="entry name" value="HTH-type_TetR-like_transc_reg"/>
</dbReference>
<evidence type="ECO:0000259" key="3">
    <source>
        <dbReference type="PROSITE" id="PS50977"/>
    </source>
</evidence>
<dbReference type="PANTHER" id="PTHR30328:SF54">
    <property type="entry name" value="HTH-TYPE TRANSCRIPTIONAL REPRESSOR SCO4008"/>
    <property type="match status" value="1"/>
</dbReference>
<protein>
    <submittedName>
        <fullName evidence="4">TetR/AcrR family transcriptional regulator</fullName>
    </submittedName>
</protein>
<dbReference type="PRINTS" id="PR00455">
    <property type="entry name" value="HTHTETR"/>
</dbReference>
<name>A0A8J6NDW8_9BACT</name>
<organism evidence="4 5">
    <name type="scientific">Candidatus Desulfobia pelagia</name>
    <dbReference type="NCBI Taxonomy" id="2841692"/>
    <lineage>
        <taxon>Bacteria</taxon>
        <taxon>Pseudomonadati</taxon>
        <taxon>Thermodesulfobacteriota</taxon>
        <taxon>Desulfobulbia</taxon>
        <taxon>Desulfobulbales</taxon>
        <taxon>Desulfobulbaceae</taxon>
        <taxon>Candidatus Desulfobia</taxon>
    </lineage>
</organism>
<dbReference type="InterPro" id="IPR023772">
    <property type="entry name" value="DNA-bd_HTH_TetR-type_CS"/>
</dbReference>
<dbReference type="PROSITE" id="PS50977">
    <property type="entry name" value="HTH_TETR_2"/>
    <property type="match status" value="1"/>
</dbReference>
<dbReference type="SUPFAM" id="SSF48498">
    <property type="entry name" value="Tetracyclin repressor-like, C-terminal domain"/>
    <property type="match status" value="1"/>
</dbReference>
<gene>
    <name evidence="4" type="ORF">H8E41_04405</name>
</gene>
<feature type="domain" description="HTH tetR-type" evidence="3">
    <location>
        <begin position="16"/>
        <end position="76"/>
    </location>
</feature>